<dbReference type="InterPro" id="IPR011991">
    <property type="entry name" value="ArsR-like_HTH"/>
</dbReference>
<evidence type="ECO:0000256" key="2">
    <source>
        <dbReference type="ARBA" id="ARBA00023125"/>
    </source>
</evidence>
<dbReference type="PANTHER" id="PTHR43132:SF2">
    <property type="entry name" value="ARSENICAL RESISTANCE OPERON REPRESSOR ARSR-RELATED"/>
    <property type="match status" value="1"/>
</dbReference>
<dbReference type="InterPro" id="IPR036388">
    <property type="entry name" value="WH-like_DNA-bd_sf"/>
</dbReference>
<organism evidence="5 6">
    <name type="scientific">Arenimonas maotaiensis</name>
    <dbReference type="NCBI Taxonomy" id="1446479"/>
    <lineage>
        <taxon>Bacteria</taxon>
        <taxon>Pseudomonadati</taxon>
        <taxon>Pseudomonadota</taxon>
        <taxon>Gammaproteobacteria</taxon>
        <taxon>Lysobacterales</taxon>
        <taxon>Lysobacteraceae</taxon>
        <taxon>Arenimonas</taxon>
    </lineage>
</organism>
<proteinExistence type="predicted"/>
<dbReference type="AlphaFoldDB" id="A0A917CTL5"/>
<dbReference type="SMART" id="SM00418">
    <property type="entry name" value="HTH_ARSR"/>
    <property type="match status" value="1"/>
</dbReference>
<keyword evidence="2" id="KW-0238">DNA-binding</keyword>
<evidence type="ECO:0000259" key="4">
    <source>
        <dbReference type="PROSITE" id="PS50987"/>
    </source>
</evidence>
<dbReference type="Pfam" id="PF12840">
    <property type="entry name" value="HTH_20"/>
    <property type="match status" value="1"/>
</dbReference>
<gene>
    <name evidence="5" type="ORF">GCM10010960_20060</name>
</gene>
<protein>
    <submittedName>
        <fullName evidence="5">Transcriptional regulator</fullName>
    </submittedName>
</protein>
<dbReference type="InterPro" id="IPR001845">
    <property type="entry name" value="HTH_ArsR_DNA-bd_dom"/>
</dbReference>
<dbReference type="PROSITE" id="PS50987">
    <property type="entry name" value="HTH_ARSR_2"/>
    <property type="match status" value="1"/>
</dbReference>
<name>A0A917CTL5_9GAMM</name>
<dbReference type="Gene3D" id="1.10.10.10">
    <property type="entry name" value="Winged helix-like DNA-binding domain superfamily/Winged helix DNA-binding domain"/>
    <property type="match status" value="1"/>
</dbReference>
<reference evidence="5" key="2">
    <citation type="submission" date="2020-09" db="EMBL/GenBank/DDBJ databases">
        <authorList>
            <person name="Sun Q."/>
            <person name="Zhou Y."/>
        </authorList>
    </citation>
    <scope>NUCLEOTIDE SEQUENCE</scope>
    <source>
        <strain evidence="5">CGMCC 1.12726</strain>
    </source>
</reference>
<dbReference type="GO" id="GO:0003677">
    <property type="term" value="F:DNA binding"/>
    <property type="evidence" value="ECO:0007669"/>
    <property type="project" value="UniProtKB-KW"/>
</dbReference>
<evidence type="ECO:0000313" key="6">
    <source>
        <dbReference type="Proteomes" id="UP000632858"/>
    </source>
</evidence>
<dbReference type="SUPFAM" id="SSF46785">
    <property type="entry name" value="Winged helix' DNA-binding domain"/>
    <property type="match status" value="1"/>
</dbReference>
<dbReference type="Proteomes" id="UP000632858">
    <property type="component" value="Unassembled WGS sequence"/>
</dbReference>
<dbReference type="CDD" id="cd00090">
    <property type="entry name" value="HTH_ARSR"/>
    <property type="match status" value="1"/>
</dbReference>
<keyword evidence="3" id="KW-0804">Transcription</keyword>
<dbReference type="PRINTS" id="PR00778">
    <property type="entry name" value="HTHARSR"/>
</dbReference>
<dbReference type="InterPro" id="IPR051011">
    <property type="entry name" value="Metal_resp_trans_reg"/>
</dbReference>
<evidence type="ECO:0000256" key="1">
    <source>
        <dbReference type="ARBA" id="ARBA00023015"/>
    </source>
</evidence>
<dbReference type="EMBL" id="BMFO01000006">
    <property type="protein sequence ID" value="GGF98436.1"/>
    <property type="molecule type" value="Genomic_DNA"/>
</dbReference>
<keyword evidence="6" id="KW-1185">Reference proteome</keyword>
<feature type="domain" description="HTH arsR-type" evidence="4">
    <location>
        <begin position="1"/>
        <end position="95"/>
    </location>
</feature>
<dbReference type="InterPro" id="IPR036390">
    <property type="entry name" value="WH_DNA-bd_sf"/>
</dbReference>
<keyword evidence="1" id="KW-0805">Transcription regulation</keyword>
<reference evidence="5" key="1">
    <citation type="journal article" date="2014" name="Int. J. Syst. Evol. Microbiol.">
        <title>Complete genome sequence of Corynebacterium casei LMG S-19264T (=DSM 44701T), isolated from a smear-ripened cheese.</title>
        <authorList>
            <consortium name="US DOE Joint Genome Institute (JGI-PGF)"/>
            <person name="Walter F."/>
            <person name="Albersmeier A."/>
            <person name="Kalinowski J."/>
            <person name="Ruckert C."/>
        </authorList>
    </citation>
    <scope>NUCLEOTIDE SEQUENCE</scope>
    <source>
        <strain evidence="5">CGMCC 1.12726</strain>
    </source>
</reference>
<comment type="caution">
    <text evidence="5">The sequence shown here is derived from an EMBL/GenBank/DDBJ whole genome shotgun (WGS) entry which is preliminary data.</text>
</comment>
<evidence type="ECO:0000313" key="5">
    <source>
        <dbReference type="EMBL" id="GGF98436.1"/>
    </source>
</evidence>
<evidence type="ECO:0000256" key="3">
    <source>
        <dbReference type="ARBA" id="ARBA00023163"/>
    </source>
</evidence>
<accession>A0A917CTL5</accession>
<sequence>MEMNDAVTQLSALGNASRLAIFRLLVQAGPDGLSAGLIAERLQLAPATLSFHLANLSRASLLRSRQESRYIHYAVDFMAVDALVAYLVEDCCQGADCLPATAAAREKICIDRAVSTDPAKCAIRSK</sequence>
<dbReference type="GO" id="GO:0003700">
    <property type="term" value="F:DNA-binding transcription factor activity"/>
    <property type="evidence" value="ECO:0007669"/>
    <property type="project" value="InterPro"/>
</dbReference>
<dbReference type="PANTHER" id="PTHR43132">
    <property type="entry name" value="ARSENICAL RESISTANCE OPERON REPRESSOR ARSR-RELATED"/>
    <property type="match status" value="1"/>
</dbReference>